<dbReference type="Gene3D" id="1.25.40.10">
    <property type="entry name" value="Tetratricopeptide repeat domain"/>
    <property type="match status" value="1"/>
</dbReference>
<feature type="domain" description="EMC2 TPR-like" evidence="5">
    <location>
        <begin position="104"/>
        <end position="192"/>
    </location>
</feature>
<dbReference type="Pfam" id="PF22890">
    <property type="entry name" value="TPR_EMC2"/>
    <property type="match status" value="1"/>
</dbReference>
<keyword evidence="4" id="KW-0472">Membrane</keyword>
<evidence type="ECO:0000256" key="2">
    <source>
        <dbReference type="ARBA" id="ARBA00022803"/>
    </source>
</evidence>
<name>A0A1Y6LQQ6_ZYMTR</name>
<evidence type="ECO:0000256" key="4">
    <source>
        <dbReference type="RuleBase" id="RU367091"/>
    </source>
</evidence>
<comment type="similarity">
    <text evidence="4">Belongs to the EMC2 family.</text>
</comment>
<evidence type="ECO:0000313" key="6">
    <source>
        <dbReference type="EMBL" id="SMY25790.1"/>
    </source>
</evidence>
<evidence type="ECO:0000259" key="5">
    <source>
        <dbReference type="Pfam" id="PF22890"/>
    </source>
</evidence>
<evidence type="ECO:0000313" key="7">
    <source>
        <dbReference type="Proteomes" id="UP000215453"/>
    </source>
</evidence>
<evidence type="ECO:0000256" key="3">
    <source>
        <dbReference type="PROSITE-ProRule" id="PRU00339"/>
    </source>
</evidence>
<dbReference type="PROSITE" id="PS50005">
    <property type="entry name" value="TPR"/>
    <property type="match status" value="1"/>
</dbReference>
<keyword evidence="1" id="KW-0677">Repeat</keyword>
<dbReference type="InterPro" id="IPR011990">
    <property type="entry name" value="TPR-like_helical_dom_sf"/>
</dbReference>
<feature type="repeat" description="TPR" evidence="3">
    <location>
        <begin position="160"/>
        <end position="193"/>
    </location>
</feature>
<comment type="subcellular location">
    <subcellularLocation>
        <location evidence="4">Endoplasmic reticulum membrane</location>
        <topology evidence="4">Peripheral membrane protein</topology>
        <orientation evidence="4">Cytoplasmic side</orientation>
    </subcellularLocation>
</comment>
<dbReference type="GO" id="GO:0072546">
    <property type="term" value="C:EMC complex"/>
    <property type="evidence" value="ECO:0007669"/>
    <property type="project" value="UniProtKB-UniRule"/>
</dbReference>
<dbReference type="PANTHER" id="PTHR12760">
    <property type="entry name" value="TETRATRICOPEPTIDE REPEAT PROTEIN"/>
    <property type="match status" value="1"/>
</dbReference>
<proteinExistence type="inferred from homology"/>
<dbReference type="SUPFAM" id="SSF48452">
    <property type="entry name" value="TPR-like"/>
    <property type="match status" value="1"/>
</dbReference>
<reference evidence="6 7" key="1">
    <citation type="submission" date="2016-10" db="EMBL/GenBank/DDBJ databases">
        <authorList>
            <person name="Varghese N."/>
        </authorList>
    </citation>
    <scope>NUCLEOTIDE SEQUENCE [LARGE SCALE GENOMIC DNA]</scope>
</reference>
<accession>A0A1Y6LQQ6</accession>
<dbReference type="InterPro" id="IPR055217">
    <property type="entry name" value="TPR_EMC2"/>
</dbReference>
<evidence type="ECO:0000256" key="1">
    <source>
        <dbReference type="ARBA" id="ARBA00022737"/>
    </source>
</evidence>
<keyword evidence="2 3" id="KW-0802">TPR repeat</keyword>
<comment type="subunit">
    <text evidence="4">Component of the ER membrane protein complex (EMC).</text>
</comment>
<keyword evidence="4" id="KW-0256">Endoplasmic reticulum</keyword>
<protein>
    <recommendedName>
        <fullName evidence="4">ER membrane protein complex subunit 2</fullName>
    </recommendedName>
</protein>
<sequence length="327" mass="35496">MSTTTLLTPPTSSTPTHTLTLSQLAPTIASAASSSTLPYPLSLLSTSETQEKWLTLENLLLATLRTGDNTTAYLCLETLRDRFGAENERVTALRGLYAEAMASDQSELDDVMTHYEEILKEDPATFSIRKRRAALLKSMGKTAAAVDAVVNLLDTSPTDAEAWAEVGELYARAGMWEQSIFAWEEVVLLLPNAWNVQAKLGEVLFAAAGRGREDGEGGVRLLAESLRRFGRSVELCDGYLRGFYGLKVTTAKLMDALPTAKNSRTEPGELPLPTLQSVTKLNEIATAKLAEIIRRSSSGEKDWDGYNAAEIAAARALLAEGVPQITR</sequence>
<dbReference type="Proteomes" id="UP000215453">
    <property type="component" value="Chromosome 7"/>
</dbReference>
<dbReference type="InterPro" id="IPR039856">
    <property type="entry name" value="EMC2-like"/>
</dbReference>
<gene>
    <name evidence="6" type="ORF">ZT1A5_G7232</name>
</gene>
<dbReference type="InterPro" id="IPR019734">
    <property type="entry name" value="TPR_rpt"/>
</dbReference>
<dbReference type="EMBL" id="LT882682">
    <property type="protein sequence ID" value="SMY25790.1"/>
    <property type="molecule type" value="Genomic_DNA"/>
</dbReference>
<dbReference type="AlphaFoldDB" id="A0A1Y6LQQ6"/>
<comment type="function">
    <text evidence="4">Part of the endoplasmic reticulum membrane protein complex (EMC) that enables the energy-independent insertion into endoplasmic reticulum membranes of newly synthesized membrane proteins.</text>
</comment>
<organism evidence="6 7">
    <name type="scientific">Zymoseptoria tritici ST99CH_1A5</name>
    <dbReference type="NCBI Taxonomy" id="1276529"/>
    <lineage>
        <taxon>Eukaryota</taxon>
        <taxon>Fungi</taxon>
        <taxon>Dikarya</taxon>
        <taxon>Ascomycota</taxon>
        <taxon>Pezizomycotina</taxon>
        <taxon>Dothideomycetes</taxon>
        <taxon>Dothideomycetidae</taxon>
        <taxon>Mycosphaerellales</taxon>
        <taxon>Mycosphaerellaceae</taxon>
        <taxon>Zymoseptoria</taxon>
    </lineage>
</organism>